<dbReference type="EMBL" id="JAQQBR010000005">
    <property type="protein sequence ID" value="KAK0175102.1"/>
    <property type="molecule type" value="Genomic_DNA"/>
</dbReference>
<gene>
    <name evidence="1" type="ORF">PV327_008882</name>
</gene>
<name>A0AA39FSM8_MICHY</name>
<organism evidence="1 2">
    <name type="scientific">Microctonus hyperodae</name>
    <name type="common">Parasitoid wasp</name>
    <dbReference type="NCBI Taxonomy" id="165561"/>
    <lineage>
        <taxon>Eukaryota</taxon>
        <taxon>Metazoa</taxon>
        <taxon>Ecdysozoa</taxon>
        <taxon>Arthropoda</taxon>
        <taxon>Hexapoda</taxon>
        <taxon>Insecta</taxon>
        <taxon>Pterygota</taxon>
        <taxon>Neoptera</taxon>
        <taxon>Endopterygota</taxon>
        <taxon>Hymenoptera</taxon>
        <taxon>Apocrita</taxon>
        <taxon>Ichneumonoidea</taxon>
        <taxon>Braconidae</taxon>
        <taxon>Euphorinae</taxon>
        <taxon>Microctonus</taxon>
    </lineage>
</organism>
<sequence length="60" mass="7248">MFIEGFCIKQVLLQHLIIMYNMRNVYNYQCSCIARCSNKCKHFRIATLNQKLQKYVDEKL</sequence>
<protein>
    <submittedName>
        <fullName evidence="1">Uncharacterized protein</fullName>
    </submittedName>
</protein>
<evidence type="ECO:0000313" key="2">
    <source>
        <dbReference type="Proteomes" id="UP001168972"/>
    </source>
</evidence>
<proteinExistence type="predicted"/>
<accession>A0AA39FSM8</accession>
<reference evidence="1" key="2">
    <citation type="submission" date="2023-03" db="EMBL/GenBank/DDBJ databases">
        <authorList>
            <person name="Inwood S.N."/>
            <person name="Skelly J.G."/>
            <person name="Guhlin J."/>
            <person name="Harrop T.W.R."/>
            <person name="Goldson S.G."/>
            <person name="Dearden P.K."/>
        </authorList>
    </citation>
    <scope>NUCLEOTIDE SEQUENCE</scope>
    <source>
        <strain evidence="1">Lincoln</strain>
        <tissue evidence="1">Whole body</tissue>
    </source>
</reference>
<dbReference type="Proteomes" id="UP001168972">
    <property type="component" value="Unassembled WGS sequence"/>
</dbReference>
<reference evidence="1" key="1">
    <citation type="journal article" date="2023" name="bioRxiv">
        <title>Scaffold-level genome assemblies of two parasitoid biocontrol wasps reveal the parthenogenesis mechanism and an associated novel virus.</title>
        <authorList>
            <person name="Inwood S."/>
            <person name="Skelly J."/>
            <person name="Guhlin J."/>
            <person name="Harrop T."/>
            <person name="Goldson S."/>
            <person name="Dearden P."/>
        </authorList>
    </citation>
    <scope>NUCLEOTIDE SEQUENCE</scope>
    <source>
        <strain evidence="1">Lincoln</strain>
        <tissue evidence="1">Whole body</tissue>
    </source>
</reference>
<evidence type="ECO:0000313" key="1">
    <source>
        <dbReference type="EMBL" id="KAK0175102.1"/>
    </source>
</evidence>
<dbReference type="AlphaFoldDB" id="A0AA39FSM8"/>
<keyword evidence="2" id="KW-1185">Reference proteome</keyword>
<comment type="caution">
    <text evidence="1">The sequence shown here is derived from an EMBL/GenBank/DDBJ whole genome shotgun (WGS) entry which is preliminary data.</text>
</comment>